<evidence type="ECO:0000256" key="4">
    <source>
        <dbReference type="ARBA" id="ARBA00022723"/>
    </source>
</evidence>
<dbReference type="KEGG" id="dfa:DFA_10386"/>
<feature type="zinc finger region" description="TRAF-type" evidence="8">
    <location>
        <begin position="354"/>
        <end position="403"/>
    </location>
</feature>
<dbReference type="SUPFAM" id="SSF57850">
    <property type="entry name" value="RING/U-box"/>
    <property type="match status" value="1"/>
</dbReference>
<dbReference type="OrthoDB" id="6475149at2759"/>
<evidence type="ECO:0000256" key="8">
    <source>
        <dbReference type="PROSITE-ProRule" id="PRU00207"/>
    </source>
</evidence>
<evidence type="ECO:0000256" key="6">
    <source>
        <dbReference type="ARBA" id="ARBA00022771"/>
    </source>
</evidence>
<evidence type="ECO:0000313" key="13">
    <source>
        <dbReference type="Proteomes" id="UP000007797"/>
    </source>
</evidence>
<reference evidence="13" key="1">
    <citation type="journal article" date="2011" name="Genome Res.">
        <title>Phylogeny-wide analysis of social amoeba genomes highlights ancient origins for complex intercellular communication.</title>
        <authorList>
            <person name="Heidel A.J."/>
            <person name="Lawal H.M."/>
            <person name="Felder M."/>
            <person name="Schilde C."/>
            <person name="Helps N.R."/>
            <person name="Tunggal B."/>
            <person name="Rivero F."/>
            <person name="John U."/>
            <person name="Schleicher M."/>
            <person name="Eichinger L."/>
            <person name="Platzer M."/>
            <person name="Noegel A.A."/>
            <person name="Schaap P."/>
            <person name="Gloeckner G."/>
        </authorList>
    </citation>
    <scope>NUCLEOTIDE SEQUENCE [LARGE SCALE GENOMIC DNA]</scope>
    <source>
        <strain evidence="13">SH3</strain>
    </source>
</reference>
<keyword evidence="5" id="KW-0677">Repeat</keyword>
<evidence type="ECO:0000259" key="11">
    <source>
        <dbReference type="PROSITE" id="PS50145"/>
    </source>
</evidence>
<dbReference type="AlphaFoldDB" id="F4QA25"/>
<evidence type="ECO:0000256" key="2">
    <source>
        <dbReference type="ARBA" id="ARBA00004496"/>
    </source>
</evidence>
<feature type="compositionally biased region" description="Low complexity" evidence="9">
    <location>
        <begin position="446"/>
        <end position="457"/>
    </location>
</feature>
<dbReference type="STRING" id="1054147.F4QA25"/>
<keyword evidence="3" id="KW-0963">Cytoplasm</keyword>
<organism evidence="12 13">
    <name type="scientific">Cavenderia fasciculata</name>
    <name type="common">Slime mold</name>
    <name type="synonym">Dictyostelium fasciculatum</name>
    <dbReference type="NCBI Taxonomy" id="261658"/>
    <lineage>
        <taxon>Eukaryota</taxon>
        <taxon>Amoebozoa</taxon>
        <taxon>Evosea</taxon>
        <taxon>Eumycetozoa</taxon>
        <taxon>Dictyostelia</taxon>
        <taxon>Acytosteliales</taxon>
        <taxon>Cavenderiaceae</taxon>
        <taxon>Cavenderia</taxon>
    </lineage>
</organism>
<dbReference type="InterPro" id="IPR013083">
    <property type="entry name" value="Znf_RING/FYVE/PHD"/>
</dbReference>
<dbReference type="InterPro" id="IPR001841">
    <property type="entry name" value="Znf_RING"/>
</dbReference>
<evidence type="ECO:0000256" key="1">
    <source>
        <dbReference type="ARBA" id="ARBA00003051"/>
    </source>
</evidence>
<dbReference type="RefSeq" id="XP_004354286.1">
    <property type="nucleotide sequence ID" value="XM_004354234.1"/>
</dbReference>
<feature type="region of interest" description="Disordered" evidence="9">
    <location>
        <begin position="438"/>
        <end position="481"/>
    </location>
</feature>
<dbReference type="PANTHER" id="PTHR10131">
    <property type="entry name" value="TNF RECEPTOR ASSOCIATED FACTOR"/>
    <property type="match status" value="1"/>
</dbReference>
<feature type="compositionally biased region" description="Polar residues" evidence="9">
    <location>
        <begin position="14"/>
        <end position="23"/>
    </location>
</feature>
<sequence length="481" mass="53821">MTTSLSVAKRERSSNTTTSASDYHSSRFDNPVVVVPEGVVKRKKLDSLSSPIFGTYSSPVKSTPIDVDEASSSQRIKPNVSFKAKPTFVDIPSSPKDTLYPSLSDKQQQKSSPCVMKSIGTNTVDKFMADEDMESESSDVLSEVCSETSSTTTAGCSKDLQHANKQLLNADDTEVLTHQIELEESKSTMFGLLQCTICNQLLLKNPLQCSNGCLFHEDCINMVIKETKQRECPKCHTPTTTSNLSKCTFLHEFILHSSVKCKNSFYLDNEGFKSDPEGCSESDFLPAIIGHQQKCGFKLLTCEFSQCSSKPGDDDICPLIRRKDQATHYKSCIHRKINCTLCSMEITFKEIDPHGEECQMALIECHQCDTHVLRMDLDKHIQEECLETVIECPHQFCSDRIKRKHRDHHMKDNELKHLQNQNYDLTNQLNHLRTSFSHSINETNNSGGSSTASTSRSTHGHSRSTRGSDKPKVKQSGCVIN</sequence>
<evidence type="ECO:0000256" key="7">
    <source>
        <dbReference type="ARBA" id="ARBA00022833"/>
    </source>
</evidence>
<dbReference type="PANTHER" id="PTHR10131:SF94">
    <property type="entry name" value="TNF RECEPTOR-ASSOCIATED FACTOR 4"/>
    <property type="match status" value="1"/>
</dbReference>
<evidence type="ECO:0008006" key="14">
    <source>
        <dbReference type="Google" id="ProtNLM"/>
    </source>
</evidence>
<feature type="domain" description="RING-type" evidence="10">
    <location>
        <begin position="195"/>
        <end position="236"/>
    </location>
</feature>
<keyword evidence="7 8" id="KW-0862">Zinc</keyword>
<dbReference type="Gene3D" id="3.30.40.10">
    <property type="entry name" value="Zinc/RING finger domain, C3HC4 (zinc finger)"/>
    <property type="match status" value="3"/>
</dbReference>
<name>F4QA25_CACFS</name>
<comment type="function">
    <text evidence="1">Probable adapter protein and signal transducer that links members of the tumor necrosis factor receptor family to different signaling pathways by association with the receptor cytoplasmic domain and kinases.</text>
</comment>
<gene>
    <name evidence="12" type="ORF">DFA_10386</name>
</gene>
<protein>
    <recommendedName>
        <fullName evidence="14">TRAF-type domain-containing protein</fullName>
    </recommendedName>
</protein>
<dbReference type="PROSITE" id="PS50089">
    <property type="entry name" value="ZF_RING_2"/>
    <property type="match status" value="1"/>
</dbReference>
<proteinExistence type="predicted"/>
<dbReference type="Proteomes" id="UP000007797">
    <property type="component" value="Unassembled WGS sequence"/>
</dbReference>
<feature type="domain" description="TRAF-type" evidence="11">
    <location>
        <begin position="354"/>
        <end position="403"/>
    </location>
</feature>
<feature type="zinc finger region" description="TRAF-type" evidence="8">
    <location>
        <begin position="291"/>
        <end position="351"/>
    </location>
</feature>
<evidence type="ECO:0000256" key="3">
    <source>
        <dbReference type="ARBA" id="ARBA00022490"/>
    </source>
</evidence>
<evidence type="ECO:0000256" key="5">
    <source>
        <dbReference type="ARBA" id="ARBA00022737"/>
    </source>
</evidence>
<evidence type="ECO:0000256" key="9">
    <source>
        <dbReference type="SAM" id="MobiDB-lite"/>
    </source>
</evidence>
<dbReference type="GO" id="GO:0005737">
    <property type="term" value="C:cytoplasm"/>
    <property type="evidence" value="ECO:0007669"/>
    <property type="project" value="UniProtKB-SubCell"/>
</dbReference>
<dbReference type="PROSITE" id="PS50145">
    <property type="entry name" value="ZF_TRAF"/>
    <property type="match status" value="2"/>
</dbReference>
<feature type="domain" description="TRAF-type" evidence="11">
    <location>
        <begin position="291"/>
        <end position="351"/>
    </location>
</feature>
<feature type="region of interest" description="Disordered" evidence="9">
    <location>
        <begin position="1"/>
        <end position="28"/>
    </location>
</feature>
<comment type="subcellular location">
    <subcellularLocation>
        <location evidence="2">Cytoplasm</location>
    </subcellularLocation>
</comment>
<dbReference type="GO" id="GO:0008270">
    <property type="term" value="F:zinc ion binding"/>
    <property type="evidence" value="ECO:0007669"/>
    <property type="project" value="UniProtKB-KW"/>
</dbReference>
<keyword evidence="13" id="KW-1185">Reference proteome</keyword>
<keyword evidence="4 8" id="KW-0479">Metal-binding</keyword>
<dbReference type="GeneID" id="14867777"/>
<keyword evidence="6 8" id="KW-0863">Zinc-finger</keyword>
<accession>F4QA25</accession>
<dbReference type="InterPro" id="IPR001293">
    <property type="entry name" value="Znf_TRAF"/>
</dbReference>
<evidence type="ECO:0000313" key="12">
    <source>
        <dbReference type="EMBL" id="EGG15544.1"/>
    </source>
</evidence>
<evidence type="ECO:0000259" key="10">
    <source>
        <dbReference type="PROSITE" id="PS50089"/>
    </source>
</evidence>
<dbReference type="EMBL" id="GL883026">
    <property type="protein sequence ID" value="EGG15544.1"/>
    <property type="molecule type" value="Genomic_DNA"/>
</dbReference>